<comment type="subcellular location">
    <subcellularLocation>
        <location evidence="1 8">Cell membrane</location>
        <topology evidence="1 8">Multi-pass membrane protein</topology>
    </subcellularLocation>
</comment>
<name>A0A4Y8LWZ9_9BACL</name>
<keyword evidence="6 8" id="KW-1133">Transmembrane helix</keyword>
<accession>A0A4Y8LWZ9</accession>
<proteinExistence type="inferred from homology"/>
<keyword evidence="10" id="KW-1185">Reference proteome</keyword>
<feature type="transmembrane region" description="Helical" evidence="8">
    <location>
        <begin position="102"/>
        <end position="120"/>
    </location>
</feature>
<gene>
    <name evidence="9" type="ORF">E2980_13365</name>
</gene>
<evidence type="ECO:0000256" key="4">
    <source>
        <dbReference type="ARBA" id="ARBA00022475"/>
    </source>
</evidence>
<dbReference type="PANTHER" id="PTHR30269:SF0">
    <property type="entry name" value="MEMBRANE TRANSPORTER PROTEIN YFCA-RELATED"/>
    <property type="match status" value="1"/>
</dbReference>
<keyword evidence="5 8" id="KW-0812">Transmembrane</keyword>
<sequence length="254" mass="26729">MEHFDIAWLPLLMAGGFLAAFVDSVVGGGGLVALPLLLATGMPPTVALGTNKLAGTMSSLTSTLSFIRSGKVNLRLVLYLFPLTLTGAVGGTFAVRHIPSDFLRPLVVVMLLAVTLYTFFKKSWGAQSTFSGLKAKSGVLMGIAAFGLGFYDGFFGPGTGSFLIFAFLALGFDFVMAAGNAKVLNFVSNIASLAAFVSFGLVNYRYGLPMGAAMIAGSLIGSGFAIRRGSSYVRPLFMAICSLLVGKQLWDLLY</sequence>
<keyword evidence="7 8" id="KW-0472">Membrane</keyword>
<dbReference type="EMBL" id="SOMN01000018">
    <property type="protein sequence ID" value="TFE25575.1"/>
    <property type="molecule type" value="Genomic_DNA"/>
</dbReference>
<feature type="transmembrane region" description="Helical" evidence="8">
    <location>
        <begin position="76"/>
        <end position="96"/>
    </location>
</feature>
<evidence type="ECO:0000256" key="3">
    <source>
        <dbReference type="ARBA" id="ARBA00022448"/>
    </source>
</evidence>
<evidence type="ECO:0000256" key="1">
    <source>
        <dbReference type="ARBA" id="ARBA00004651"/>
    </source>
</evidence>
<evidence type="ECO:0000256" key="2">
    <source>
        <dbReference type="ARBA" id="ARBA00009142"/>
    </source>
</evidence>
<evidence type="ECO:0000313" key="9">
    <source>
        <dbReference type="EMBL" id="TFE25575.1"/>
    </source>
</evidence>
<feature type="transmembrane region" description="Helical" evidence="8">
    <location>
        <begin position="132"/>
        <end position="151"/>
    </location>
</feature>
<evidence type="ECO:0000256" key="7">
    <source>
        <dbReference type="ARBA" id="ARBA00023136"/>
    </source>
</evidence>
<dbReference type="InterPro" id="IPR002781">
    <property type="entry name" value="TM_pro_TauE-like"/>
</dbReference>
<dbReference type="AlphaFoldDB" id="A0A4Y8LWZ9"/>
<comment type="similarity">
    <text evidence="2 8">Belongs to the 4-toluene sulfonate uptake permease (TSUP) (TC 2.A.102) family.</text>
</comment>
<dbReference type="RefSeq" id="WP_135152692.1">
    <property type="nucleotide sequence ID" value="NZ_SOMN01000018.1"/>
</dbReference>
<organism evidence="9 10">
    <name type="scientific">Cohnella luojiensis</name>
    <dbReference type="NCBI Taxonomy" id="652876"/>
    <lineage>
        <taxon>Bacteria</taxon>
        <taxon>Bacillati</taxon>
        <taxon>Bacillota</taxon>
        <taxon>Bacilli</taxon>
        <taxon>Bacillales</taxon>
        <taxon>Paenibacillaceae</taxon>
        <taxon>Cohnella</taxon>
    </lineage>
</organism>
<reference evidence="9 10" key="1">
    <citation type="submission" date="2019-03" db="EMBL/GenBank/DDBJ databases">
        <title>Cohnella endophytica sp. nov., a novel endophytic bacterium isolated from bark of Sonneratia apetala.</title>
        <authorList>
            <person name="Tuo L."/>
        </authorList>
    </citation>
    <scope>NUCLEOTIDE SEQUENCE [LARGE SCALE GENOMIC DNA]</scope>
    <source>
        <strain evidence="9 10">CCTCC AB 208254</strain>
    </source>
</reference>
<evidence type="ECO:0000256" key="8">
    <source>
        <dbReference type="RuleBase" id="RU363041"/>
    </source>
</evidence>
<evidence type="ECO:0000256" key="5">
    <source>
        <dbReference type="ARBA" id="ARBA00022692"/>
    </source>
</evidence>
<dbReference type="PANTHER" id="PTHR30269">
    <property type="entry name" value="TRANSMEMBRANE PROTEIN YFCA"/>
    <property type="match status" value="1"/>
</dbReference>
<protein>
    <recommendedName>
        <fullName evidence="8">Probable membrane transporter protein</fullName>
    </recommendedName>
</protein>
<dbReference type="OrthoDB" id="554695at2"/>
<comment type="caution">
    <text evidence="9">The sequence shown here is derived from an EMBL/GenBank/DDBJ whole genome shotgun (WGS) entry which is preliminary data.</text>
</comment>
<dbReference type="GO" id="GO:0005886">
    <property type="term" value="C:plasma membrane"/>
    <property type="evidence" value="ECO:0007669"/>
    <property type="project" value="UniProtKB-SubCell"/>
</dbReference>
<dbReference type="Proteomes" id="UP000297900">
    <property type="component" value="Unassembled WGS sequence"/>
</dbReference>
<keyword evidence="3" id="KW-0813">Transport</keyword>
<evidence type="ECO:0000256" key="6">
    <source>
        <dbReference type="ARBA" id="ARBA00022989"/>
    </source>
</evidence>
<feature type="transmembrane region" description="Helical" evidence="8">
    <location>
        <begin position="208"/>
        <end position="226"/>
    </location>
</feature>
<evidence type="ECO:0000313" key="10">
    <source>
        <dbReference type="Proteomes" id="UP000297900"/>
    </source>
</evidence>
<feature type="transmembrane region" description="Helical" evidence="8">
    <location>
        <begin position="6"/>
        <end position="34"/>
    </location>
</feature>
<feature type="transmembrane region" description="Helical" evidence="8">
    <location>
        <begin position="183"/>
        <end position="202"/>
    </location>
</feature>
<dbReference type="InterPro" id="IPR052017">
    <property type="entry name" value="TSUP"/>
</dbReference>
<dbReference type="Pfam" id="PF01925">
    <property type="entry name" value="TauE"/>
    <property type="match status" value="1"/>
</dbReference>
<feature type="transmembrane region" description="Helical" evidence="8">
    <location>
        <begin position="157"/>
        <end position="176"/>
    </location>
</feature>
<keyword evidence="4 8" id="KW-1003">Cell membrane</keyword>